<sequence>MPTTSSNNAQSESSLVTGYMAVKQSKLVWLLPVQCKLFLLSDLDPDLWYKLCTAESSQNSDISDFGITIGRSLKSVTDKDWDRGHPAQIRIDNIGGGRNANKSTGQLETLVLVKAMDIASGFLRLPCCSYYPSFSKTLSFDAHQLGFLRRLDGWTQKLTEISTSLHIYNEKKIAPLVPLQLTTIGNNEILHKDICLLANHWKHELAKNWLKVLCVLDGVAFHIQLLCYHNGIEQTSLWQRFIADNYDHPDVQMIMGDDETMKRFRKNLPRWKQAFVNAVAISPLVLIMGQGMGQILNTPLALQVGGRLSSMGKPTLILHIEEILWKYIVGIAWGSWMSEVGLGKFLAEVEPLVTRMQVLKAASKVATKKGWVGYEGEDTWFENSIAFIQKNRVPGLEAKVGAETMQWLREGKSRWIKIKKGSRRNECVERSSSCPPCVERGIAHLSPHEAKPWQRSPSLSPS</sequence>
<organism evidence="1 2">
    <name type="scientific">Armillaria gallica</name>
    <name type="common">Bulbous honey fungus</name>
    <name type="synonym">Armillaria bulbosa</name>
    <dbReference type="NCBI Taxonomy" id="47427"/>
    <lineage>
        <taxon>Eukaryota</taxon>
        <taxon>Fungi</taxon>
        <taxon>Dikarya</taxon>
        <taxon>Basidiomycota</taxon>
        <taxon>Agaricomycotina</taxon>
        <taxon>Agaricomycetes</taxon>
        <taxon>Agaricomycetidae</taxon>
        <taxon>Agaricales</taxon>
        <taxon>Marasmiineae</taxon>
        <taxon>Physalacriaceae</taxon>
        <taxon>Armillaria</taxon>
    </lineage>
</organism>
<keyword evidence="2" id="KW-1185">Reference proteome</keyword>
<name>A0A2H3D3V2_ARMGA</name>
<protein>
    <submittedName>
        <fullName evidence="1">Uncharacterized protein</fullName>
    </submittedName>
</protein>
<reference evidence="2" key="1">
    <citation type="journal article" date="2017" name="Nat. Ecol. Evol.">
        <title>Genome expansion and lineage-specific genetic innovations in the forest pathogenic fungi Armillaria.</title>
        <authorList>
            <person name="Sipos G."/>
            <person name="Prasanna A.N."/>
            <person name="Walter M.C."/>
            <person name="O'Connor E."/>
            <person name="Balint B."/>
            <person name="Krizsan K."/>
            <person name="Kiss B."/>
            <person name="Hess J."/>
            <person name="Varga T."/>
            <person name="Slot J."/>
            <person name="Riley R."/>
            <person name="Boka B."/>
            <person name="Rigling D."/>
            <person name="Barry K."/>
            <person name="Lee J."/>
            <person name="Mihaltcheva S."/>
            <person name="LaButti K."/>
            <person name="Lipzen A."/>
            <person name="Waldron R."/>
            <person name="Moloney N.M."/>
            <person name="Sperisen C."/>
            <person name="Kredics L."/>
            <person name="Vagvoelgyi C."/>
            <person name="Patrignani A."/>
            <person name="Fitzpatrick D."/>
            <person name="Nagy I."/>
            <person name="Doyle S."/>
            <person name="Anderson J.B."/>
            <person name="Grigoriev I.V."/>
            <person name="Gueldener U."/>
            <person name="Muensterkoetter M."/>
            <person name="Nagy L.G."/>
        </authorList>
    </citation>
    <scope>NUCLEOTIDE SEQUENCE [LARGE SCALE GENOMIC DNA]</scope>
    <source>
        <strain evidence="2">Ar21-2</strain>
    </source>
</reference>
<proteinExistence type="predicted"/>
<dbReference type="EMBL" id="KZ293673">
    <property type="protein sequence ID" value="PBK88424.1"/>
    <property type="molecule type" value="Genomic_DNA"/>
</dbReference>
<gene>
    <name evidence="1" type="ORF">ARMGADRAFT_1084750</name>
</gene>
<dbReference type="AlphaFoldDB" id="A0A2H3D3V2"/>
<dbReference type="OrthoDB" id="2987826at2759"/>
<evidence type="ECO:0000313" key="2">
    <source>
        <dbReference type="Proteomes" id="UP000217790"/>
    </source>
</evidence>
<dbReference type="InParanoid" id="A0A2H3D3V2"/>
<evidence type="ECO:0000313" key="1">
    <source>
        <dbReference type="EMBL" id="PBK88424.1"/>
    </source>
</evidence>
<accession>A0A2H3D3V2</accession>
<dbReference type="Proteomes" id="UP000217790">
    <property type="component" value="Unassembled WGS sequence"/>
</dbReference>